<dbReference type="GeneID" id="2907566"/>
<dbReference type="Proteomes" id="UP000256601">
    <property type="component" value="Unassembled WGS sequence"/>
</dbReference>
<dbReference type="OrthoDB" id="4093973at2759"/>
<feature type="compositionally biased region" description="Basic and acidic residues" evidence="1">
    <location>
        <begin position="250"/>
        <end position="272"/>
    </location>
</feature>
<evidence type="ECO:0000313" key="5">
    <source>
        <dbReference type="Proteomes" id="UP000182444"/>
    </source>
</evidence>
<protein>
    <recommendedName>
        <fullName evidence="2">Wbp11/ELF5/Saf1 N-terminal domain-containing protein</fullName>
    </recommendedName>
</protein>
<dbReference type="VEuPathDB" id="FungiDB:YALI1_B03041g"/>
<evidence type="ECO:0000313" key="3">
    <source>
        <dbReference type="EMBL" id="AOW01102.1"/>
    </source>
</evidence>
<dbReference type="Pfam" id="PF12622">
    <property type="entry name" value="NpwBP"/>
    <property type="match status" value="1"/>
</dbReference>
<reference evidence="3 5" key="1">
    <citation type="journal article" date="2016" name="PLoS ONE">
        <title>Sequence Assembly of Yarrowia lipolytica Strain W29/CLIB89 Shows Transposable Element Diversity.</title>
        <authorList>
            <person name="Magnan C."/>
            <person name="Yu J."/>
            <person name="Chang I."/>
            <person name="Jahn E."/>
            <person name="Kanomata Y."/>
            <person name="Wu J."/>
            <person name="Zeller M."/>
            <person name="Oakes M."/>
            <person name="Baldi P."/>
            <person name="Sandmeyer S."/>
        </authorList>
    </citation>
    <scope>NUCLEOTIDE SEQUENCE [LARGE SCALE GENOMIC DNA]</scope>
    <source>
        <strain evidence="3">CLIB89</strain>
        <strain evidence="5">CLIB89(W29)</strain>
    </source>
</reference>
<evidence type="ECO:0000313" key="4">
    <source>
        <dbReference type="EMBL" id="RDW25935.1"/>
    </source>
</evidence>
<feature type="compositionally biased region" description="Acidic residues" evidence="1">
    <location>
        <begin position="159"/>
        <end position="170"/>
    </location>
</feature>
<feature type="compositionally biased region" description="Acidic residues" evidence="1">
    <location>
        <begin position="373"/>
        <end position="387"/>
    </location>
</feature>
<dbReference type="VEuPathDB" id="FungiDB:YALI0_B02046g"/>
<reference evidence="4 6" key="2">
    <citation type="submission" date="2018-07" db="EMBL/GenBank/DDBJ databases">
        <title>Draft Genome Assemblies for Five Robust Yarrowia lipolytica Strains Exhibiting High Lipid Production and Pentose Sugar Utilization and Sugar Alcohol Secretion from Undetoxified Lignocellulosic Biomass Hydrolysates.</title>
        <authorList>
            <consortium name="DOE Joint Genome Institute"/>
            <person name="Walker C."/>
            <person name="Ryu S."/>
            <person name="Na H."/>
            <person name="Zane M."/>
            <person name="LaButti K."/>
            <person name="Lipzen A."/>
            <person name="Haridas S."/>
            <person name="Barry K."/>
            <person name="Grigoriev I.V."/>
            <person name="Quarterman J."/>
            <person name="Slininger P."/>
            <person name="Dien B."/>
            <person name="Trinh C.T."/>
        </authorList>
    </citation>
    <scope>NUCLEOTIDE SEQUENCE [LARGE SCALE GENOMIC DNA]</scope>
    <source>
        <strain evidence="4 6">YB392</strain>
    </source>
</reference>
<dbReference type="EMBL" id="KZ857335">
    <property type="protein sequence ID" value="RDW25935.1"/>
    <property type="molecule type" value="Genomic_DNA"/>
</dbReference>
<accession>A0A1H6Q650</accession>
<feature type="region of interest" description="Disordered" evidence="1">
    <location>
        <begin position="1"/>
        <end position="28"/>
    </location>
</feature>
<proteinExistence type="predicted"/>
<evidence type="ECO:0000259" key="2">
    <source>
        <dbReference type="Pfam" id="PF09429"/>
    </source>
</evidence>
<feature type="region of interest" description="Disordered" evidence="1">
    <location>
        <begin position="250"/>
        <end position="387"/>
    </location>
</feature>
<dbReference type="Pfam" id="PF09429">
    <property type="entry name" value="Wbp11"/>
    <property type="match status" value="1"/>
</dbReference>
<organism evidence="3 5">
    <name type="scientific">Yarrowia lipolytica</name>
    <name type="common">Candida lipolytica</name>
    <dbReference type="NCBI Taxonomy" id="4952"/>
    <lineage>
        <taxon>Eukaryota</taxon>
        <taxon>Fungi</taxon>
        <taxon>Dikarya</taxon>
        <taxon>Ascomycota</taxon>
        <taxon>Saccharomycotina</taxon>
        <taxon>Dipodascomycetes</taxon>
        <taxon>Dipodascales</taxon>
        <taxon>Dipodascales incertae sedis</taxon>
        <taxon>Yarrowia</taxon>
    </lineage>
</organism>
<feature type="compositionally biased region" description="Basic and acidic residues" evidence="1">
    <location>
        <begin position="1"/>
        <end position="15"/>
    </location>
</feature>
<sequence length="387" mass="44236">MEAYRKEQRAAELKKQNRQKRQQKESRLEGLDPLRLHWRLTQLQQKYQNTGFKKVFIPHHEQKQIARLEQDLADLKRSKGISEEDWKGMLDQQKKRETRFKRFKLGLGEVTDYNSPPQGQQRESVFWDPVFNHRGVSPRGFPYLSKSVLRKRVDKEDRDDVEFSSDEEVVDIPLPSDVPQWKKEREEAKEEGDSAVKDGTRDQPRDRVTRAEAPKIEAKDVYESGPQVRNLAAEAARFVPRQVQLKQKRAAEAKSVADGKEVEEKAEVEESVRPSSHPMMEEVEEDNATSIHVERVSAQQENQAVSVDECGPETVKIDEPIETVSEEVLPTGDVEIEAQPQPPAVEDEPVPAAEPVTGHKLLIGNNLETAASESEEEDDDDDDDALY</sequence>
<dbReference type="RefSeq" id="XP_500409.1">
    <property type="nucleotide sequence ID" value="XM_500409.1"/>
</dbReference>
<dbReference type="AlphaFoldDB" id="A0A1H6Q650"/>
<feature type="compositionally biased region" description="Basic and acidic residues" evidence="1">
    <location>
        <begin position="180"/>
        <end position="222"/>
    </location>
</feature>
<feature type="region of interest" description="Disordered" evidence="1">
    <location>
        <begin position="155"/>
        <end position="222"/>
    </location>
</feature>
<dbReference type="Proteomes" id="UP000182444">
    <property type="component" value="Chromosome 1B"/>
</dbReference>
<evidence type="ECO:0000313" key="6">
    <source>
        <dbReference type="Proteomes" id="UP000256601"/>
    </source>
</evidence>
<dbReference type="KEGG" id="yli:2907566"/>
<dbReference type="GO" id="GO:0006396">
    <property type="term" value="P:RNA processing"/>
    <property type="evidence" value="ECO:0007669"/>
    <property type="project" value="InterPro"/>
</dbReference>
<evidence type="ECO:0000256" key="1">
    <source>
        <dbReference type="SAM" id="MobiDB-lite"/>
    </source>
</evidence>
<name>A0A1H6Q650_YARLL</name>
<dbReference type="EMBL" id="CP017554">
    <property type="protein sequence ID" value="AOW01102.1"/>
    <property type="molecule type" value="Genomic_DNA"/>
</dbReference>
<dbReference type="InterPro" id="IPR019007">
    <property type="entry name" value="Wbp11/ELF5/Saf1_N"/>
</dbReference>
<feature type="domain" description="Wbp11/ELF5/Saf1 N-terminal" evidence="2">
    <location>
        <begin position="1"/>
        <end position="76"/>
    </location>
</feature>
<gene>
    <name evidence="4" type="ORF">B0I71DRAFT_131791</name>
    <name evidence="3" type="ORF">YALI1_B03041g</name>
</gene>